<dbReference type="SUPFAM" id="SSF52047">
    <property type="entry name" value="RNI-like"/>
    <property type="match status" value="1"/>
</dbReference>
<dbReference type="PANTHER" id="PTHR31900:SF34">
    <property type="entry name" value="EMB|CAB62440.1-RELATED"/>
    <property type="match status" value="1"/>
</dbReference>
<dbReference type="InterPro" id="IPR036047">
    <property type="entry name" value="F-box-like_dom_sf"/>
</dbReference>
<comment type="caution">
    <text evidence="2">The sequence shown here is derived from an EMBL/GenBank/DDBJ whole genome shotgun (WGS) entry which is preliminary data.</text>
</comment>
<dbReference type="InterPro" id="IPR053781">
    <property type="entry name" value="F-box_AtFBL13-like"/>
</dbReference>
<dbReference type="InterPro" id="IPR001810">
    <property type="entry name" value="F-box_dom"/>
</dbReference>
<dbReference type="EMBL" id="PDCK01000042">
    <property type="protein sequence ID" value="PRQ38748.1"/>
    <property type="molecule type" value="Genomic_DNA"/>
</dbReference>
<dbReference type="Gramene" id="PRQ38748">
    <property type="protein sequence ID" value="PRQ38748"/>
    <property type="gene ID" value="RchiOBHm_Chr4g0417391"/>
</dbReference>
<proteinExistence type="predicted"/>
<sequence length="481" mass="55466">MDSKSKRRKITEDRISQLPHDIRVHILSYIPTVYSVRTTVLSKRWNNLWTFVPTLDLDQQDYSKEHGHRTRNSFDKFAKFVDGALSLHNSSTIRKFRLHIHTNSHYHLQETDFSRIRNWISTAMRYEVSELELSFSPNQGRGEEIELKLPRRVFSCKTLAVLKVDSNCITYPPTNPGCFPSLKFADIKATNRDNSSMRELFCNCPVLEELRIDANRYKNDTELSISAPELRTLRTSISVDISINAPKLENLVVYSSGFTKYILQNAKCLVKANIKHIGYIEKNLSPDLLNRATALLAGVSSVEYLHISGPNLVECSLPNFSNLKQLKLILFGCSYLEYLMELLKRSPKLEDLVLDIDIRSWYDEKYVEGYEPFKPPEIVPICVVSHLTTVSITHITGHDDQLDVVKYLLKYGQVLRNMTIFTCGALLFKTRHITEEKFQRKILKYHKSSNTCEVEVKYENKGVVSFNCSDCTSTILYVDRI</sequence>
<keyword evidence="3" id="KW-1185">Reference proteome</keyword>
<evidence type="ECO:0000259" key="1">
    <source>
        <dbReference type="SMART" id="SM00579"/>
    </source>
</evidence>
<feature type="domain" description="FBD" evidence="1">
    <location>
        <begin position="381"/>
        <end position="457"/>
    </location>
</feature>
<name>A0A2P6QX26_ROSCH</name>
<dbReference type="SMART" id="SM00579">
    <property type="entry name" value="FBD"/>
    <property type="match status" value="1"/>
</dbReference>
<dbReference type="CDD" id="cd22160">
    <property type="entry name" value="F-box_AtFBL13-like"/>
    <property type="match status" value="1"/>
</dbReference>
<evidence type="ECO:0000313" key="2">
    <source>
        <dbReference type="EMBL" id="PRQ38748.1"/>
    </source>
</evidence>
<dbReference type="InterPro" id="IPR050232">
    <property type="entry name" value="FBL13/AtMIF1-like"/>
</dbReference>
<dbReference type="InterPro" id="IPR006566">
    <property type="entry name" value="FBD"/>
</dbReference>
<protein>
    <submittedName>
        <fullName evidence="2">Putative F-box domain, FBD domain, leucine-rich repeat domain, L domain-containing protein</fullName>
    </submittedName>
</protein>
<dbReference type="Pfam" id="PF24758">
    <property type="entry name" value="LRR_At5g56370"/>
    <property type="match status" value="1"/>
</dbReference>
<dbReference type="OMA" id="PNCLLEH"/>
<organism evidence="2 3">
    <name type="scientific">Rosa chinensis</name>
    <name type="common">China rose</name>
    <dbReference type="NCBI Taxonomy" id="74649"/>
    <lineage>
        <taxon>Eukaryota</taxon>
        <taxon>Viridiplantae</taxon>
        <taxon>Streptophyta</taxon>
        <taxon>Embryophyta</taxon>
        <taxon>Tracheophyta</taxon>
        <taxon>Spermatophyta</taxon>
        <taxon>Magnoliopsida</taxon>
        <taxon>eudicotyledons</taxon>
        <taxon>Gunneridae</taxon>
        <taxon>Pentapetalae</taxon>
        <taxon>rosids</taxon>
        <taxon>fabids</taxon>
        <taxon>Rosales</taxon>
        <taxon>Rosaceae</taxon>
        <taxon>Rosoideae</taxon>
        <taxon>Rosoideae incertae sedis</taxon>
        <taxon>Rosa</taxon>
    </lineage>
</organism>
<dbReference type="AlphaFoldDB" id="A0A2P6QX26"/>
<accession>A0A2P6QX26</accession>
<dbReference type="InterPro" id="IPR055411">
    <property type="entry name" value="LRR_FXL15/At3g58940/PEG3-like"/>
</dbReference>
<dbReference type="Proteomes" id="UP000238479">
    <property type="component" value="Chromosome 4"/>
</dbReference>
<dbReference type="Gene3D" id="1.20.1280.50">
    <property type="match status" value="1"/>
</dbReference>
<dbReference type="STRING" id="74649.A0A2P6QX26"/>
<reference evidence="2 3" key="1">
    <citation type="journal article" date="2018" name="Nat. Genet.">
        <title>The Rosa genome provides new insights in the design of modern roses.</title>
        <authorList>
            <person name="Bendahmane M."/>
        </authorList>
    </citation>
    <scope>NUCLEOTIDE SEQUENCE [LARGE SCALE GENOMIC DNA]</scope>
    <source>
        <strain evidence="3">cv. Old Blush</strain>
    </source>
</reference>
<dbReference type="PANTHER" id="PTHR31900">
    <property type="entry name" value="F-BOX/RNI SUPERFAMILY PROTEIN-RELATED"/>
    <property type="match status" value="1"/>
</dbReference>
<evidence type="ECO:0000313" key="3">
    <source>
        <dbReference type="Proteomes" id="UP000238479"/>
    </source>
</evidence>
<dbReference type="Pfam" id="PF00646">
    <property type="entry name" value="F-box"/>
    <property type="match status" value="1"/>
</dbReference>
<dbReference type="SUPFAM" id="SSF81383">
    <property type="entry name" value="F-box domain"/>
    <property type="match status" value="1"/>
</dbReference>
<dbReference type="Gene3D" id="3.80.10.10">
    <property type="entry name" value="Ribonuclease Inhibitor"/>
    <property type="match status" value="1"/>
</dbReference>
<dbReference type="InterPro" id="IPR032675">
    <property type="entry name" value="LRR_dom_sf"/>
</dbReference>
<dbReference type="Pfam" id="PF08387">
    <property type="entry name" value="FBD"/>
    <property type="match status" value="1"/>
</dbReference>
<gene>
    <name evidence="2" type="ORF">RchiOBHm_Chr4g0417391</name>
</gene>